<comment type="caution">
    <text evidence="1">The sequence shown here is derived from an EMBL/GenBank/DDBJ whole genome shotgun (WGS) entry which is preliminary data.</text>
</comment>
<name>X0XS34_9ZZZZ</name>
<evidence type="ECO:0000313" key="1">
    <source>
        <dbReference type="EMBL" id="GAG45979.1"/>
    </source>
</evidence>
<gene>
    <name evidence="1" type="ORF">S01H1_86157</name>
</gene>
<organism evidence="1">
    <name type="scientific">marine sediment metagenome</name>
    <dbReference type="NCBI Taxonomy" id="412755"/>
    <lineage>
        <taxon>unclassified sequences</taxon>
        <taxon>metagenomes</taxon>
        <taxon>ecological metagenomes</taxon>
    </lineage>
</organism>
<sequence length="35" mass="3956">MDEQGVQDDDARASLEAISTHGNEPYHTLKYFVDC</sequence>
<dbReference type="AlphaFoldDB" id="X0XS34"/>
<feature type="non-terminal residue" evidence="1">
    <location>
        <position position="35"/>
    </location>
</feature>
<protein>
    <submittedName>
        <fullName evidence="1">Uncharacterized protein</fullName>
    </submittedName>
</protein>
<proteinExistence type="predicted"/>
<reference evidence="1" key="1">
    <citation type="journal article" date="2014" name="Front. Microbiol.">
        <title>High frequency of phylogenetically diverse reductive dehalogenase-homologous genes in deep subseafloor sedimentary metagenomes.</title>
        <authorList>
            <person name="Kawai M."/>
            <person name="Futagami T."/>
            <person name="Toyoda A."/>
            <person name="Takaki Y."/>
            <person name="Nishi S."/>
            <person name="Hori S."/>
            <person name="Arai W."/>
            <person name="Tsubouchi T."/>
            <person name="Morono Y."/>
            <person name="Uchiyama I."/>
            <person name="Ito T."/>
            <person name="Fujiyama A."/>
            <person name="Inagaki F."/>
            <person name="Takami H."/>
        </authorList>
    </citation>
    <scope>NUCLEOTIDE SEQUENCE</scope>
    <source>
        <strain evidence="1">Expedition CK06-06</strain>
    </source>
</reference>
<dbReference type="EMBL" id="BARS01059528">
    <property type="protein sequence ID" value="GAG45979.1"/>
    <property type="molecule type" value="Genomic_DNA"/>
</dbReference>
<accession>X0XS34</accession>